<dbReference type="PANTHER" id="PTHR38436">
    <property type="entry name" value="POLYKETIDE CYCLASE SNOAL-LIKE DOMAIN"/>
    <property type="match status" value="1"/>
</dbReference>
<gene>
    <name evidence="1" type="ORF">JNW91_17980</name>
</gene>
<reference evidence="1 2" key="1">
    <citation type="submission" date="2021-01" db="EMBL/GenBank/DDBJ databases">
        <title>Draft genome sequence of Micromonospora sp. strain STR1_7.</title>
        <authorList>
            <person name="Karlyshev A."/>
            <person name="Jawad R."/>
        </authorList>
    </citation>
    <scope>NUCLEOTIDE SEQUENCE [LARGE SCALE GENOMIC DNA]</scope>
    <source>
        <strain evidence="1 2">STR1-7</strain>
    </source>
</reference>
<evidence type="ECO:0000313" key="1">
    <source>
        <dbReference type="EMBL" id="MBM0233579.1"/>
    </source>
</evidence>
<dbReference type="EMBL" id="JAEVHM010000086">
    <property type="protein sequence ID" value="MBM0233579.1"/>
    <property type="molecule type" value="Genomic_DNA"/>
</dbReference>
<dbReference type="InterPro" id="IPR032710">
    <property type="entry name" value="NTF2-like_dom_sf"/>
</dbReference>
<evidence type="ECO:0000313" key="2">
    <source>
        <dbReference type="Proteomes" id="UP000601027"/>
    </source>
</evidence>
<dbReference type="InterPro" id="IPR009959">
    <property type="entry name" value="Cyclase_SnoaL-like"/>
</dbReference>
<keyword evidence="2" id="KW-1185">Reference proteome</keyword>
<dbReference type="RefSeq" id="WP_203176695.1">
    <property type="nucleotide sequence ID" value="NZ_JAEVHM010000086.1"/>
</dbReference>
<protein>
    <submittedName>
        <fullName evidence="1">Ester cyclase</fullName>
    </submittedName>
</protein>
<accession>A0ABS1XWD5</accession>
<comment type="caution">
    <text evidence="1">The sequence shown here is derived from an EMBL/GenBank/DDBJ whole genome shotgun (WGS) entry which is preliminary data.</text>
</comment>
<dbReference type="PANTHER" id="PTHR38436:SF1">
    <property type="entry name" value="ESTER CYCLASE"/>
    <property type="match status" value="1"/>
</dbReference>
<dbReference type="Pfam" id="PF07366">
    <property type="entry name" value="SnoaL"/>
    <property type="match status" value="2"/>
</dbReference>
<dbReference type="Gene3D" id="3.10.450.50">
    <property type="match status" value="2"/>
</dbReference>
<dbReference type="Proteomes" id="UP000601027">
    <property type="component" value="Unassembled WGS sequence"/>
</dbReference>
<name>A0ABS1XWD5_9ACTN</name>
<proteinExistence type="predicted"/>
<organism evidence="1 2">
    <name type="scientific">Micromonospora parastrephiae</name>
    <dbReference type="NCBI Taxonomy" id="2806101"/>
    <lineage>
        <taxon>Bacteria</taxon>
        <taxon>Bacillati</taxon>
        <taxon>Actinomycetota</taxon>
        <taxon>Actinomycetes</taxon>
        <taxon>Micromonosporales</taxon>
        <taxon>Micromonosporaceae</taxon>
        <taxon>Micromonospora</taxon>
    </lineage>
</organism>
<dbReference type="SUPFAM" id="SSF54427">
    <property type="entry name" value="NTF2-like"/>
    <property type="match status" value="2"/>
</dbReference>
<sequence length="286" mass="31946">MIPTQDPPLPGGDAGATAALVERLFREVYNGQAFDLAEQLFADDYVNHQPGAAPGISGLRQWASTMLTMFPDLTGTIEHMVVQNDRAMVFVAWHGHMAGTGKELNSQTANLYRVRDGRIAEHWSVFDYSALVPFGITPPDQEQPASEPDWHASPAEQENLRLVLKVWEEVMQKQNLDYADEHYRADYIQHNRFAAQSGGGLAGMKQFFAGLFVAAPDLTGTIDHILVQDDFVALFSRWRGREATSGRELKLHTADLLRIEDGRIAEHWDVFDYSAVAQFGIIPPPR</sequence>